<protein>
    <recommendedName>
        <fullName evidence="3">S1 motif domain-containing protein</fullName>
    </recommendedName>
</protein>
<organism evidence="1 2">
    <name type="scientific">Sporolactobacillus spathodeae</name>
    <dbReference type="NCBI Taxonomy" id="1465502"/>
    <lineage>
        <taxon>Bacteria</taxon>
        <taxon>Bacillati</taxon>
        <taxon>Bacillota</taxon>
        <taxon>Bacilli</taxon>
        <taxon>Bacillales</taxon>
        <taxon>Sporolactobacillaceae</taxon>
        <taxon>Sporolactobacillus</taxon>
    </lineage>
</organism>
<dbReference type="Proteomes" id="UP000823201">
    <property type="component" value="Unassembled WGS sequence"/>
</dbReference>
<evidence type="ECO:0008006" key="3">
    <source>
        <dbReference type="Google" id="ProtNLM"/>
    </source>
</evidence>
<dbReference type="EMBL" id="JAFBEV010000003">
    <property type="protein sequence ID" value="MBM7657097.1"/>
    <property type="molecule type" value="Genomic_DNA"/>
</dbReference>
<dbReference type="RefSeq" id="WP_205005454.1">
    <property type="nucleotide sequence ID" value="NZ_CBCRXA010000003.1"/>
</dbReference>
<comment type="caution">
    <text evidence="1">The sequence shown here is derived from an EMBL/GenBank/DDBJ whole genome shotgun (WGS) entry which is preliminary data.</text>
</comment>
<sequence>MYQQYEPVFDQRISPPVSQGMVNNHMVMANQQPTDHQIKELCKEHLNRYVMGHLKNGTIIEGIIVDVDDESVTLLVVDKDASTDDSRQFGRMPGFFGFRPHRFPFGFFRFPFITPFIFPFFFI</sequence>
<reference evidence="1 2" key="1">
    <citation type="submission" date="2021-01" db="EMBL/GenBank/DDBJ databases">
        <title>Genomic Encyclopedia of Type Strains, Phase IV (KMG-IV): sequencing the most valuable type-strain genomes for metagenomic binning, comparative biology and taxonomic classification.</title>
        <authorList>
            <person name="Goeker M."/>
        </authorList>
    </citation>
    <scope>NUCLEOTIDE SEQUENCE [LARGE SCALE GENOMIC DNA]</scope>
    <source>
        <strain evidence="1 2">DSM 100968</strain>
    </source>
</reference>
<keyword evidence="2" id="KW-1185">Reference proteome</keyword>
<proteinExistence type="predicted"/>
<evidence type="ECO:0000313" key="2">
    <source>
        <dbReference type="Proteomes" id="UP000823201"/>
    </source>
</evidence>
<accession>A0ABS2Q5N9</accession>
<name>A0ABS2Q5N9_9BACL</name>
<gene>
    <name evidence="1" type="ORF">JOC27_000538</name>
</gene>
<evidence type="ECO:0000313" key="1">
    <source>
        <dbReference type="EMBL" id="MBM7657097.1"/>
    </source>
</evidence>